<evidence type="ECO:0000259" key="5">
    <source>
        <dbReference type="Pfam" id="PF07859"/>
    </source>
</evidence>
<keyword evidence="2 6" id="KW-0378">Hydrolase</keyword>
<organism evidence="6 7">
    <name type="scientific">Actinomadura gamaensis</name>
    <dbReference type="NCBI Taxonomy" id="1763541"/>
    <lineage>
        <taxon>Bacteria</taxon>
        <taxon>Bacillati</taxon>
        <taxon>Actinomycetota</taxon>
        <taxon>Actinomycetes</taxon>
        <taxon>Streptosporangiales</taxon>
        <taxon>Thermomonosporaceae</taxon>
        <taxon>Actinomadura</taxon>
    </lineage>
</organism>
<dbReference type="PROSITE" id="PS01174">
    <property type="entry name" value="LIPASE_GDXG_SER"/>
    <property type="match status" value="1"/>
</dbReference>
<dbReference type="EMBL" id="JBHSIT010000001">
    <property type="protein sequence ID" value="MFC4906641.1"/>
    <property type="molecule type" value="Genomic_DNA"/>
</dbReference>
<evidence type="ECO:0000256" key="4">
    <source>
        <dbReference type="SAM" id="MobiDB-lite"/>
    </source>
</evidence>
<dbReference type="InterPro" id="IPR033140">
    <property type="entry name" value="Lipase_GDXG_put_SER_AS"/>
</dbReference>
<dbReference type="Pfam" id="PF07859">
    <property type="entry name" value="Abhydrolase_3"/>
    <property type="match status" value="1"/>
</dbReference>
<dbReference type="InterPro" id="IPR029058">
    <property type="entry name" value="AB_hydrolase_fold"/>
</dbReference>
<dbReference type="Proteomes" id="UP001595872">
    <property type="component" value="Unassembled WGS sequence"/>
</dbReference>
<evidence type="ECO:0000256" key="2">
    <source>
        <dbReference type="ARBA" id="ARBA00022801"/>
    </source>
</evidence>
<name>A0ABV9TSW8_9ACTN</name>
<dbReference type="InterPro" id="IPR013094">
    <property type="entry name" value="AB_hydrolase_3"/>
</dbReference>
<evidence type="ECO:0000313" key="6">
    <source>
        <dbReference type="EMBL" id="MFC4906641.1"/>
    </source>
</evidence>
<dbReference type="RefSeq" id="WP_378252324.1">
    <property type="nucleotide sequence ID" value="NZ_JBHSIT010000001.1"/>
</dbReference>
<feature type="compositionally biased region" description="Basic residues" evidence="4">
    <location>
        <begin position="317"/>
        <end position="336"/>
    </location>
</feature>
<gene>
    <name evidence="6" type="ORF">ACFPCY_04875</name>
</gene>
<feature type="region of interest" description="Disordered" evidence="4">
    <location>
        <begin position="310"/>
        <end position="336"/>
    </location>
</feature>
<comment type="caution">
    <text evidence="6">The sequence shown here is derived from an EMBL/GenBank/DDBJ whole genome shotgun (WGS) entry which is preliminary data.</text>
</comment>
<keyword evidence="7" id="KW-1185">Reference proteome</keyword>
<sequence>MDPLVESRPGTTVRSRLTARGLRLTVGPLLSVWPLSRHGLRPAFAIDLAAPLALPAPRWADVEPVPFDGFRAEWVRAPGAPSDRAVLYFHGGGFFSCGLRTHRRMIARIAAASGAPVLSVAYRQLPEAPLAVSVEDCVQAYRWLLDQGFAADKIVVAGDSAGGFLTFAATMRAIAEGLPRPAALVALAPLTDLDHTAKVEHANARLDAYLPARRVRRLAALLTEGVPDPAVSPVNGELAALPPTLIQVSSSEMLLPDAELMAERLTAAGVPCRLQVWENQVHVFQVFADLVPEGLAALHEVGAFVREHTTPRAAPSRSRRTRRRNRTRTRTRTAAA</sequence>
<accession>A0ABV9TSW8</accession>
<dbReference type="SUPFAM" id="SSF53474">
    <property type="entry name" value="alpha/beta-Hydrolases"/>
    <property type="match status" value="1"/>
</dbReference>
<dbReference type="InterPro" id="IPR050300">
    <property type="entry name" value="GDXG_lipolytic_enzyme"/>
</dbReference>
<feature type="active site" evidence="3">
    <location>
        <position position="160"/>
    </location>
</feature>
<evidence type="ECO:0000256" key="3">
    <source>
        <dbReference type="PROSITE-ProRule" id="PRU10038"/>
    </source>
</evidence>
<feature type="domain" description="Alpha/beta hydrolase fold-3" evidence="5">
    <location>
        <begin position="86"/>
        <end position="285"/>
    </location>
</feature>
<dbReference type="PANTHER" id="PTHR48081">
    <property type="entry name" value="AB HYDROLASE SUPERFAMILY PROTEIN C4A8.06C"/>
    <property type="match status" value="1"/>
</dbReference>
<proteinExistence type="inferred from homology"/>
<dbReference type="Gene3D" id="3.40.50.1820">
    <property type="entry name" value="alpha/beta hydrolase"/>
    <property type="match status" value="1"/>
</dbReference>
<dbReference type="GO" id="GO:0016787">
    <property type="term" value="F:hydrolase activity"/>
    <property type="evidence" value="ECO:0007669"/>
    <property type="project" value="UniProtKB-KW"/>
</dbReference>
<dbReference type="PANTHER" id="PTHR48081:SF30">
    <property type="entry name" value="ACETYL-HYDROLASE LIPR-RELATED"/>
    <property type="match status" value="1"/>
</dbReference>
<comment type="similarity">
    <text evidence="1">Belongs to the 'GDXG' lipolytic enzyme family.</text>
</comment>
<protein>
    <submittedName>
        <fullName evidence="6">Alpha/beta hydrolase</fullName>
    </submittedName>
</protein>
<reference evidence="7" key="1">
    <citation type="journal article" date="2019" name="Int. J. Syst. Evol. Microbiol.">
        <title>The Global Catalogue of Microorganisms (GCM) 10K type strain sequencing project: providing services to taxonomists for standard genome sequencing and annotation.</title>
        <authorList>
            <consortium name="The Broad Institute Genomics Platform"/>
            <consortium name="The Broad Institute Genome Sequencing Center for Infectious Disease"/>
            <person name="Wu L."/>
            <person name="Ma J."/>
        </authorList>
    </citation>
    <scope>NUCLEOTIDE SEQUENCE [LARGE SCALE GENOMIC DNA]</scope>
    <source>
        <strain evidence="7">KLKA75</strain>
    </source>
</reference>
<evidence type="ECO:0000313" key="7">
    <source>
        <dbReference type="Proteomes" id="UP001595872"/>
    </source>
</evidence>
<evidence type="ECO:0000256" key="1">
    <source>
        <dbReference type="ARBA" id="ARBA00010515"/>
    </source>
</evidence>